<feature type="region of interest" description="Disordered" evidence="1">
    <location>
        <begin position="171"/>
        <end position="191"/>
    </location>
</feature>
<feature type="compositionally biased region" description="Low complexity" evidence="1">
    <location>
        <begin position="851"/>
        <end position="861"/>
    </location>
</feature>
<feature type="region of interest" description="Disordered" evidence="1">
    <location>
        <begin position="833"/>
        <end position="896"/>
    </location>
</feature>
<dbReference type="EMBL" id="JAUEPS010000010">
    <property type="protein sequence ID" value="KAK0462012.1"/>
    <property type="molecule type" value="Genomic_DNA"/>
</dbReference>
<comment type="caution">
    <text evidence="2">The sequence shown here is derived from an EMBL/GenBank/DDBJ whole genome shotgun (WGS) entry which is preliminary data.</text>
</comment>
<accession>A0AA39TK90</accession>
<feature type="region of interest" description="Disordered" evidence="1">
    <location>
        <begin position="438"/>
        <end position="521"/>
    </location>
</feature>
<organism evidence="2 3">
    <name type="scientific">Armillaria tabescens</name>
    <name type="common">Ringless honey mushroom</name>
    <name type="synonym">Agaricus tabescens</name>
    <dbReference type="NCBI Taxonomy" id="1929756"/>
    <lineage>
        <taxon>Eukaryota</taxon>
        <taxon>Fungi</taxon>
        <taxon>Dikarya</taxon>
        <taxon>Basidiomycota</taxon>
        <taxon>Agaricomycotina</taxon>
        <taxon>Agaricomycetes</taxon>
        <taxon>Agaricomycetidae</taxon>
        <taxon>Agaricales</taxon>
        <taxon>Marasmiineae</taxon>
        <taxon>Physalacriaceae</taxon>
        <taxon>Desarmillaria</taxon>
    </lineage>
</organism>
<dbReference type="GeneID" id="85352551"/>
<feature type="compositionally biased region" description="Pro residues" evidence="1">
    <location>
        <begin position="450"/>
        <end position="459"/>
    </location>
</feature>
<sequence>MLPVELHHVATDTQWPVEVQPLSTLLSKPLCYVPGDACLHASPLFSDLLEELSATGTKFSSSALSSHLLSGFLDIILATVSSLRQMKEDPHPFTMPIWSTLIRALCYICFSNVEIFNDTPFILPKNFGKSVFDGRALMLISYLYENSRSTQGEHLPGCYDKIVTLENTCSSKHDNSRGSTEGKGVDCKDKDGIHANSDDVSEVELDTRTVSSESDHALGGDIFDERFDTSYDPTESEQWPKVHCFSSSPSRASSTSSLDMPFHAHVLPGRGRRTNAVLPIICIADRENIVPLIASVAYQRRVWGIEEPLVGVILAKDGFSAQIVLGWTNPPSDTGNDSESLDDHTIDDLPMVHIAYSDTPCAANGVFNLTDPISALAFSQFIIELRDHYDKVILGCRSTCTPVNSSFAWRSDLIDPPLLSEWGQQREESVASWIRGLRTPSSVDTDDDPPPYPITPPPTQHFNHVPMSDPVKKPGRDNVPVISHPSRTKKGGEQAEYEKATTSSSISRSIRGKSTSEVSASNSKLPSISSAIQSCSEFAKRAEYGIGPGYPLSMTTYIYDRYVLSISALKLSSNDAVYENINKYITIYDNMSCFRNPAWRLEEELPVVNGAYLEAVRRCFWKQLLAVRSRLGPEHPLMDGLHQEIVSERLSLFFWVTLGAFFRGQRKSVNEAESRLQWDILIFHVMNGLASEDDGVHIRPLFERSLLLSRNRLVDGLNSTGTSNQVISGARGRALEYHNICLVSQMSSGPGVVRTQEGAASEVARHLLEETENLFGGTEQNLNRVISSIRHRANSEPHTGTCDAVVVLTTDNLILPSSKCKIPNFINIPENDKDGVLPPPLPKEHHDTDDSALLLPAPSLANTTPFNDEDSLAARKTETTQTRASSKSKQRTDLKNFKENLKNSRNSFLAASSACNDHCKKPSDKSIPQLSDELPTVVPLNLGGRILFAILVVEHKRPGDDPAKPLNQARTYLEASVRLLEAHGIKELPVFALATNGNEGVVLMAWCSKDSERVYLIDRCVQKFNISSPIEVLHFVTFLLRLKDYYIVHFRDNPSQIEGANEAAKKMAELADEALRKAQEGAESAGVAGGSVEVDLDWGWWKSAQTKRVRPPKDESGKSKSKLGKVVEGVGNMHLST</sequence>
<dbReference type="AlphaFoldDB" id="A0AA39TK90"/>
<feature type="region of interest" description="Disordered" evidence="1">
    <location>
        <begin position="1105"/>
        <end position="1137"/>
    </location>
</feature>
<evidence type="ECO:0000256" key="1">
    <source>
        <dbReference type="SAM" id="MobiDB-lite"/>
    </source>
</evidence>
<proteinExistence type="predicted"/>
<reference evidence="2" key="1">
    <citation type="submission" date="2023-06" db="EMBL/GenBank/DDBJ databases">
        <authorList>
            <consortium name="Lawrence Berkeley National Laboratory"/>
            <person name="Ahrendt S."/>
            <person name="Sahu N."/>
            <person name="Indic B."/>
            <person name="Wong-Bajracharya J."/>
            <person name="Merenyi Z."/>
            <person name="Ke H.-M."/>
            <person name="Monk M."/>
            <person name="Kocsube S."/>
            <person name="Drula E."/>
            <person name="Lipzen A."/>
            <person name="Balint B."/>
            <person name="Henrissat B."/>
            <person name="Andreopoulos B."/>
            <person name="Martin F.M."/>
            <person name="Harder C.B."/>
            <person name="Rigling D."/>
            <person name="Ford K.L."/>
            <person name="Foster G.D."/>
            <person name="Pangilinan J."/>
            <person name="Papanicolaou A."/>
            <person name="Barry K."/>
            <person name="LaButti K."/>
            <person name="Viragh M."/>
            <person name="Koriabine M."/>
            <person name="Yan M."/>
            <person name="Riley R."/>
            <person name="Champramary S."/>
            <person name="Plett K.L."/>
            <person name="Tsai I.J."/>
            <person name="Slot J."/>
            <person name="Sipos G."/>
            <person name="Plett J."/>
            <person name="Nagy L.G."/>
            <person name="Grigoriev I.V."/>
        </authorList>
    </citation>
    <scope>NUCLEOTIDE SEQUENCE</scope>
    <source>
        <strain evidence="2">CCBAS 213</strain>
    </source>
</reference>
<evidence type="ECO:0000313" key="2">
    <source>
        <dbReference type="EMBL" id="KAK0462012.1"/>
    </source>
</evidence>
<name>A0AA39TK90_ARMTA</name>
<dbReference type="Proteomes" id="UP001175211">
    <property type="component" value="Unassembled WGS sequence"/>
</dbReference>
<feature type="compositionally biased region" description="Low complexity" evidence="1">
    <location>
        <begin position="501"/>
        <end position="516"/>
    </location>
</feature>
<keyword evidence="3" id="KW-1185">Reference proteome</keyword>
<evidence type="ECO:0000313" key="3">
    <source>
        <dbReference type="Proteomes" id="UP001175211"/>
    </source>
</evidence>
<protein>
    <submittedName>
        <fullName evidence="2">Uncharacterized protein</fullName>
    </submittedName>
</protein>
<dbReference type="RefSeq" id="XP_060333750.1">
    <property type="nucleotide sequence ID" value="XM_060469003.1"/>
</dbReference>
<feature type="compositionally biased region" description="Basic and acidic residues" evidence="1">
    <location>
        <begin position="490"/>
        <end position="499"/>
    </location>
</feature>
<gene>
    <name evidence="2" type="ORF">EV420DRAFT_140955</name>
</gene>